<dbReference type="InterPro" id="IPR017896">
    <property type="entry name" value="4Fe4S_Fe-S-bd"/>
</dbReference>
<accession>A0A7X1B5E3</accession>
<evidence type="ECO:0000259" key="6">
    <source>
        <dbReference type="PROSITE" id="PS51379"/>
    </source>
</evidence>
<keyword evidence="3" id="KW-0249">Electron transport</keyword>
<name>A0A7X1B5E3_9BACT</name>
<evidence type="ECO:0000313" key="8">
    <source>
        <dbReference type="Proteomes" id="UP000526501"/>
    </source>
</evidence>
<dbReference type="SUPFAM" id="SSF54862">
    <property type="entry name" value="4Fe-4S ferredoxins"/>
    <property type="match status" value="1"/>
</dbReference>
<dbReference type="PANTHER" id="PTHR36923">
    <property type="entry name" value="FERREDOXIN"/>
    <property type="match status" value="1"/>
</dbReference>
<evidence type="ECO:0000256" key="2">
    <source>
        <dbReference type="ARBA" id="ARBA00022723"/>
    </source>
</evidence>
<dbReference type="Proteomes" id="UP000526501">
    <property type="component" value="Unassembled WGS sequence"/>
</dbReference>
<reference evidence="7 8" key="1">
    <citation type="submission" date="2020-07" db="EMBL/GenBank/DDBJ databases">
        <authorList>
            <person name="Feng X."/>
        </authorList>
    </citation>
    <scope>NUCLEOTIDE SEQUENCE [LARGE SCALE GENOMIC DNA]</scope>
    <source>
        <strain evidence="7 8">JCM23202</strain>
    </source>
</reference>
<dbReference type="Pfam" id="PF13459">
    <property type="entry name" value="Fer4_15"/>
    <property type="match status" value="1"/>
</dbReference>
<dbReference type="GO" id="GO:0046872">
    <property type="term" value="F:metal ion binding"/>
    <property type="evidence" value="ECO:0007669"/>
    <property type="project" value="UniProtKB-KW"/>
</dbReference>
<keyword evidence="1" id="KW-0813">Transport</keyword>
<gene>
    <name evidence="7" type="ORF">H5P27_07925</name>
</gene>
<keyword evidence="2" id="KW-0479">Metal-binding</keyword>
<sequence length="74" mass="8380">MITIKHKRLECIGCAFCAEVAPNYWKMDDEGLAQLHQVIETDDPFEIGQGFEEDREALKEAAFHCPVSIIKIEG</sequence>
<feature type="domain" description="4Fe-4S ferredoxin-type" evidence="6">
    <location>
        <begin position="1"/>
        <end position="30"/>
    </location>
</feature>
<evidence type="ECO:0000256" key="1">
    <source>
        <dbReference type="ARBA" id="ARBA00022448"/>
    </source>
</evidence>
<evidence type="ECO:0000313" key="7">
    <source>
        <dbReference type="EMBL" id="MBC2605969.1"/>
    </source>
</evidence>
<protein>
    <submittedName>
        <fullName evidence="7">Ferredoxin</fullName>
    </submittedName>
</protein>
<keyword evidence="5" id="KW-0411">Iron-sulfur</keyword>
<dbReference type="Gene3D" id="3.30.70.20">
    <property type="match status" value="1"/>
</dbReference>
<dbReference type="PROSITE" id="PS51379">
    <property type="entry name" value="4FE4S_FER_2"/>
    <property type="match status" value="1"/>
</dbReference>
<keyword evidence="4" id="KW-0408">Iron</keyword>
<proteinExistence type="predicted"/>
<keyword evidence="8" id="KW-1185">Reference proteome</keyword>
<dbReference type="AlphaFoldDB" id="A0A7X1B5E3"/>
<dbReference type="PANTHER" id="PTHR36923:SF3">
    <property type="entry name" value="FERREDOXIN"/>
    <property type="match status" value="1"/>
</dbReference>
<evidence type="ECO:0000256" key="4">
    <source>
        <dbReference type="ARBA" id="ARBA00023004"/>
    </source>
</evidence>
<dbReference type="InterPro" id="IPR051269">
    <property type="entry name" value="Fe-S_cluster_ET"/>
</dbReference>
<dbReference type="RefSeq" id="WP_185659855.1">
    <property type="nucleotide sequence ID" value="NZ_CAWPOO010000007.1"/>
</dbReference>
<organism evidence="7 8">
    <name type="scientific">Pelagicoccus albus</name>
    <dbReference type="NCBI Taxonomy" id="415222"/>
    <lineage>
        <taxon>Bacteria</taxon>
        <taxon>Pseudomonadati</taxon>
        <taxon>Verrucomicrobiota</taxon>
        <taxon>Opitutia</taxon>
        <taxon>Puniceicoccales</taxon>
        <taxon>Pelagicoccaceae</taxon>
        <taxon>Pelagicoccus</taxon>
    </lineage>
</organism>
<comment type="caution">
    <text evidence="7">The sequence shown here is derived from an EMBL/GenBank/DDBJ whole genome shotgun (WGS) entry which is preliminary data.</text>
</comment>
<dbReference type="EMBL" id="JACHVC010000007">
    <property type="protein sequence ID" value="MBC2605969.1"/>
    <property type="molecule type" value="Genomic_DNA"/>
</dbReference>
<evidence type="ECO:0000256" key="5">
    <source>
        <dbReference type="ARBA" id="ARBA00023014"/>
    </source>
</evidence>
<evidence type="ECO:0000256" key="3">
    <source>
        <dbReference type="ARBA" id="ARBA00022982"/>
    </source>
</evidence>
<dbReference type="GO" id="GO:0051536">
    <property type="term" value="F:iron-sulfur cluster binding"/>
    <property type="evidence" value="ECO:0007669"/>
    <property type="project" value="UniProtKB-KW"/>
</dbReference>